<feature type="chain" id="PRO_5032690291" description="N,N-dimethylformamidase beta subunit-like C-terminal domain-containing protein" evidence="1">
    <location>
        <begin position="43"/>
        <end position="757"/>
    </location>
</feature>
<keyword evidence="1" id="KW-0732">Signal</keyword>
<gene>
    <name evidence="3" type="ORF">HDA44_001777</name>
</gene>
<accession>A0A841DNT9</accession>
<dbReference type="Proteomes" id="UP000558997">
    <property type="component" value="Unassembled WGS sequence"/>
</dbReference>
<feature type="domain" description="N,N-dimethylformamidase beta subunit-like C-terminal" evidence="2">
    <location>
        <begin position="344"/>
        <end position="695"/>
    </location>
</feature>
<reference evidence="3 4" key="1">
    <citation type="submission" date="2020-08" db="EMBL/GenBank/DDBJ databases">
        <title>Sequencing the genomes of 1000 actinobacteria strains.</title>
        <authorList>
            <person name="Klenk H.-P."/>
        </authorList>
    </citation>
    <scope>NUCLEOTIDE SEQUENCE [LARGE SCALE GENOMIC DNA]</scope>
    <source>
        <strain evidence="3 4">DSM 17294</strain>
    </source>
</reference>
<sequence length="757" mass="79345">MKIVTVVVRRSNSSPVRRRAALAAAVLLVPASLIAAPASAVAANVTVTATAVGSTATLTYRATATRAGQLRDVTVSIPRGSAGRITSANGTVRTVAPGVLRWVPGKIVRVAVGARFAIPFYGVRLPSGGPWTVGFMATGTTGAILSSGTAAVRRPIAANVRITASNPIPGQRTALYYAGTAGTAGVLTAVRMQLPTGAAGRVTSVNGTLSTSKGYAIWQPRVPLRVRAGARLSIPVYGVLLSKYGGILSLAMSAGTLMSGTGTLALIAPPAPMPAVPVAPFAPIPAGCPSSWPSTVAENAKPGTSQWAIPSTMNGPLSAYLTKVSVTCGDTVDLKVTSGRPVSVVAYRMGYYQGLGAREIWRRNGVPTVVQPAPTTGGTANGHPLRMTSAAQWSKTLTVPVTKDWVPGTYLIRVSDGTYASYAPLTVRDDTGTKHALLIQQANTTWEAYNSWGGVSFYSGLNTGSGRLTFDRPYTEGQGSGQYLPLEQGLVFWAESKGLDVTYWTDNDLDQFGGQLPARAGTIYLPGHDEYYSLQMRAALSQAITRGVNVANLGANAAYRRITFTDGSRRYWDIDRYTAGYDSTIWRYLGDGYASQPLLGAEYVCADLGNTLRTGNSWLFRGIAAGTVVPGFLAGEIDYVWPGLYRQPGLDIVASGTGTCRTNGRAAPMQATAFVAPSGARVFNGSSFAYGCFLVRRCPANWNFPAPAAASQQVVAIMLSNITEWVGRGTIQLQAGAGAAALRVGVPRQSIAIDPGD</sequence>
<dbReference type="InterPro" id="IPR046540">
    <property type="entry name" value="DMFA2_C"/>
</dbReference>
<evidence type="ECO:0000313" key="4">
    <source>
        <dbReference type="Proteomes" id="UP000558997"/>
    </source>
</evidence>
<feature type="signal peptide" evidence="1">
    <location>
        <begin position="1"/>
        <end position="42"/>
    </location>
</feature>
<dbReference type="AlphaFoldDB" id="A0A841DNT9"/>
<comment type="caution">
    <text evidence="3">The sequence shown here is derived from an EMBL/GenBank/DDBJ whole genome shotgun (WGS) entry which is preliminary data.</text>
</comment>
<dbReference type="EMBL" id="JACHNF010000001">
    <property type="protein sequence ID" value="MBB5978436.1"/>
    <property type="molecule type" value="Genomic_DNA"/>
</dbReference>
<name>A0A841DNT9_9ACTN</name>
<dbReference type="Pfam" id="PF20254">
    <property type="entry name" value="DMFA2_C"/>
    <property type="match status" value="1"/>
</dbReference>
<evidence type="ECO:0000256" key="1">
    <source>
        <dbReference type="SAM" id="SignalP"/>
    </source>
</evidence>
<evidence type="ECO:0000313" key="3">
    <source>
        <dbReference type="EMBL" id="MBB5978436.1"/>
    </source>
</evidence>
<organism evidence="3 4">
    <name type="scientific">Kribbella solani</name>
    <dbReference type="NCBI Taxonomy" id="236067"/>
    <lineage>
        <taxon>Bacteria</taxon>
        <taxon>Bacillati</taxon>
        <taxon>Actinomycetota</taxon>
        <taxon>Actinomycetes</taxon>
        <taxon>Propionibacteriales</taxon>
        <taxon>Kribbellaceae</taxon>
        <taxon>Kribbella</taxon>
    </lineage>
</organism>
<proteinExistence type="predicted"/>
<dbReference type="RefSeq" id="WP_184832818.1">
    <property type="nucleotide sequence ID" value="NZ_BAAAVN010000004.1"/>
</dbReference>
<evidence type="ECO:0000259" key="2">
    <source>
        <dbReference type="Pfam" id="PF20254"/>
    </source>
</evidence>
<protein>
    <recommendedName>
        <fullName evidence="2">N,N-dimethylformamidase beta subunit-like C-terminal domain-containing protein</fullName>
    </recommendedName>
</protein>
<keyword evidence="4" id="KW-1185">Reference proteome</keyword>